<feature type="compositionally biased region" description="Acidic residues" evidence="1">
    <location>
        <begin position="38"/>
        <end position="51"/>
    </location>
</feature>
<sequence>MLKKIKILTYPLMLLFILLLLSACGDDDTNEAEKSEPDDPDTADVEEDTGNDESNKSVTTGEAAFTALENLEATAITDGDFEAVMIEEGPSPNNYYHSIASNGLLIMEDNDTSLYMDYLEGTWGGLTTSIESLESDAEKGRITHSNNSYTEILDEKYYFISSLPIGDNEFDRENALLELDMESREIREILPEEGFNTIAKNGDTLFVGTDERIYAIDLETNEILWENDDGISSSWFPQFSLTDNNIVFSSWEILEVYSQETGELIYEDEGFFYDVATDGDMFYGLMNVSDYGDGEIQIISFHEEDGRQEELTEAAPIDHVYDENNVTLDLINNRFFVKVENGILAYDASSYDHLWTDAYGTIDDQDTNDDFSYYMYSAYSDDYIYIYTEALGSASTDSKNLFSVLDAATGEVLEHYHLGSDAAAGPFLDEATGKVMIYYNEGDTSTAYIRDIQ</sequence>
<evidence type="ECO:0008006" key="5">
    <source>
        <dbReference type="Google" id="ProtNLM"/>
    </source>
</evidence>
<keyword evidence="4" id="KW-1185">Reference proteome</keyword>
<reference evidence="3" key="2">
    <citation type="submission" date="2020-09" db="EMBL/GenBank/DDBJ databases">
        <authorList>
            <person name="Sun Q."/>
            <person name="Ohkuma M."/>
        </authorList>
    </citation>
    <scope>NUCLEOTIDE SEQUENCE</scope>
    <source>
        <strain evidence="3">JCM 17251</strain>
    </source>
</reference>
<dbReference type="Proteomes" id="UP000624041">
    <property type="component" value="Unassembled WGS sequence"/>
</dbReference>
<evidence type="ECO:0000313" key="3">
    <source>
        <dbReference type="EMBL" id="GGN57040.1"/>
    </source>
</evidence>
<dbReference type="SUPFAM" id="SSF50998">
    <property type="entry name" value="Quinoprotein alcohol dehydrogenase-like"/>
    <property type="match status" value="1"/>
</dbReference>
<feature type="chain" id="PRO_5038692516" description="DUF5050 domain-containing protein" evidence="2">
    <location>
        <begin position="26"/>
        <end position="453"/>
    </location>
</feature>
<name>A0A918D158_9BACI</name>
<comment type="caution">
    <text evidence="3">The sequence shown here is derived from an EMBL/GenBank/DDBJ whole genome shotgun (WGS) entry which is preliminary data.</text>
</comment>
<evidence type="ECO:0000256" key="1">
    <source>
        <dbReference type="SAM" id="MobiDB-lite"/>
    </source>
</evidence>
<dbReference type="EMBL" id="BMOS01000010">
    <property type="protein sequence ID" value="GGN57040.1"/>
    <property type="molecule type" value="Genomic_DNA"/>
</dbReference>
<protein>
    <recommendedName>
        <fullName evidence="5">DUF5050 domain-containing protein</fullName>
    </recommendedName>
</protein>
<keyword evidence="2" id="KW-0732">Signal</keyword>
<accession>A0A918D158</accession>
<feature type="region of interest" description="Disordered" evidence="1">
    <location>
        <begin position="28"/>
        <end position="58"/>
    </location>
</feature>
<evidence type="ECO:0000313" key="4">
    <source>
        <dbReference type="Proteomes" id="UP000624041"/>
    </source>
</evidence>
<reference evidence="3" key="1">
    <citation type="journal article" date="2014" name="Int. J. Syst. Evol. Microbiol.">
        <title>Complete genome sequence of Corynebacterium casei LMG S-19264T (=DSM 44701T), isolated from a smear-ripened cheese.</title>
        <authorList>
            <consortium name="US DOE Joint Genome Institute (JGI-PGF)"/>
            <person name="Walter F."/>
            <person name="Albersmeier A."/>
            <person name="Kalinowski J."/>
            <person name="Ruckert C."/>
        </authorList>
    </citation>
    <scope>NUCLEOTIDE SEQUENCE</scope>
    <source>
        <strain evidence="3">JCM 17251</strain>
    </source>
</reference>
<dbReference type="AlphaFoldDB" id="A0A918D158"/>
<dbReference type="RefSeq" id="WP_188856853.1">
    <property type="nucleotide sequence ID" value="NZ_BMOS01000010.1"/>
</dbReference>
<evidence type="ECO:0000256" key="2">
    <source>
        <dbReference type="SAM" id="SignalP"/>
    </source>
</evidence>
<gene>
    <name evidence="3" type="ORF">GCM10007971_17620</name>
</gene>
<dbReference type="PROSITE" id="PS51257">
    <property type="entry name" value="PROKAR_LIPOPROTEIN"/>
    <property type="match status" value="1"/>
</dbReference>
<organism evidence="3 4">
    <name type="scientific">Oceanobacillus indicireducens</name>
    <dbReference type="NCBI Taxonomy" id="1004261"/>
    <lineage>
        <taxon>Bacteria</taxon>
        <taxon>Bacillati</taxon>
        <taxon>Bacillota</taxon>
        <taxon>Bacilli</taxon>
        <taxon>Bacillales</taxon>
        <taxon>Bacillaceae</taxon>
        <taxon>Oceanobacillus</taxon>
    </lineage>
</organism>
<dbReference type="InterPro" id="IPR011047">
    <property type="entry name" value="Quinoprotein_ADH-like_sf"/>
</dbReference>
<dbReference type="InterPro" id="IPR015943">
    <property type="entry name" value="WD40/YVTN_repeat-like_dom_sf"/>
</dbReference>
<proteinExistence type="predicted"/>
<feature type="signal peptide" evidence="2">
    <location>
        <begin position="1"/>
        <end position="25"/>
    </location>
</feature>
<dbReference type="Gene3D" id="2.130.10.10">
    <property type="entry name" value="YVTN repeat-like/Quinoprotein amine dehydrogenase"/>
    <property type="match status" value="1"/>
</dbReference>